<dbReference type="InterPro" id="IPR017853">
    <property type="entry name" value="GH"/>
</dbReference>
<sequence length="561" mass="62123">MPSSPFPAPLPAAPDPDWWRTAVVYQVYPRSFADSDGDGLGDLGGLLSRLPYLAELGVDAIWLSPFYPSPLADGGYDISDYRDVDPRLGTLDDFDRVVTGAHGAGIRIIVDIVPNHTSDQHPWFQEALAAPAGSPARERYIFRDGTGDDGARPPANWVSHFGGPAWKRVDDGQWYCHLFAKEQPDLNWDHPEVRQYFKDTLRFWADRGVDGFRIDVAHSLAKDLSHPLRDQPTLDRMLPLDGTDPLYDREEVHTIYQEWREVFDEYDPPRMAVAETWHPANERTWLYARPTELGQVFDFSLLKSRWDRDQFVAVIDQAFAGHAGAGGGLTWVLSNHDVPRHASRLALPEDTDPDAWLLADGRHPALDPRLGLDRARAATLMMLALPGSPYLYQGEELGLPEVPDIPHELLQDPVWHRTGHTLKGRDGARVPLPWTRAGDSFGFGEGGAWLPQPEHFGELSVEAQDGVDGSTLELYRRALRIRRAHPGLATTDFAWAEAPSGCLAYDRGAGFRCLVNLSGAEVPLPADARVLLASSPLGDGHLPPDRTVWLAVGAGARKGDV</sequence>
<dbReference type="InterPro" id="IPR006047">
    <property type="entry name" value="GH13_cat_dom"/>
</dbReference>
<dbReference type="Proteomes" id="UP000436989">
    <property type="component" value="Unassembled WGS sequence"/>
</dbReference>
<dbReference type="SMART" id="SM00642">
    <property type="entry name" value="Aamy"/>
    <property type="match status" value="1"/>
</dbReference>
<dbReference type="FunFam" id="3.90.400.10:FF:000001">
    <property type="entry name" value="Maltase A3, isoform A"/>
    <property type="match status" value="1"/>
</dbReference>
<evidence type="ECO:0000313" key="4">
    <source>
        <dbReference type="EMBL" id="MUN63132.1"/>
    </source>
</evidence>
<feature type="domain" description="Glycosyl hydrolase family 13 catalytic" evidence="3">
    <location>
        <begin position="26"/>
        <end position="429"/>
    </location>
</feature>
<organism evidence="4 5">
    <name type="scientific">Kocuria sediminis</name>
    <dbReference type="NCBI Taxonomy" id="1038857"/>
    <lineage>
        <taxon>Bacteria</taxon>
        <taxon>Bacillati</taxon>
        <taxon>Actinomycetota</taxon>
        <taxon>Actinomycetes</taxon>
        <taxon>Micrococcales</taxon>
        <taxon>Micrococcaceae</taxon>
        <taxon>Kocuria</taxon>
    </lineage>
</organism>
<proteinExistence type="inferred from homology"/>
<dbReference type="PANTHER" id="PTHR10357:SF179">
    <property type="entry name" value="NEUTRAL AND BASIC AMINO ACID TRANSPORT PROTEIN RBAT"/>
    <property type="match status" value="1"/>
</dbReference>
<dbReference type="GO" id="GO:0009313">
    <property type="term" value="P:oligosaccharide catabolic process"/>
    <property type="evidence" value="ECO:0007669"/>
    <property type="project" value="TreeGrafter"/>
</dbReference>
<comment type="similarity">
    <text evidence="1">Belongs to the glycosyl hydrolase 13 family.</text>
</comment>
<comment type="caution">
    <text evidence="4">The sequence shown here is derived from an EMBL/GenBank/DDBJ whole genome shotgun (WGS) entry which is preliminary data.</text>
</comment>
<dbReference type="EMBL" id="WOGU01000006">
    <property type="protein sequence ID" value="MUN63132.1"/>
    <property type="molecule type" value="Genomic_DNA"/>
</dbReference>
<evidence type="ECO:0000313" key="5">
    <source>
        <dbReference type="Proteomes" id="UP000436989"/>
    </source>
</evidence>
<dbReference type="SUPFAM" id="SSF51445">
    <property type="entry name" value="(Trans)glycosidases"/>
    <property type="match status" value="1"/>
</dbReference>
<accession>A0A6N8GLM4</accession>
<dbReference type="RefSeq" id="WP_156269019.1">
    <property type="nucleotide sequence ID" value="NZ_WOGU01000006.1"/>
</dbReference>
<evidence type="ECO:0000256" key="2">
    <source>
        <dbReference type="ARBA" id="ARBA00023180"/>
    </source>
</evidence>
<evidence type="ECO:0000256" key="1">
    <source>
        <dbReference type="ARBA" id="ARBA00008061"/>
    </source>
</evidence>
<dbReference type="Gene3D" id="3.20.20.80">
    <property type="entry name" value="Glycosidases"/>
    <property type="match status" value="1"/>
</dbReference>
<name>A0A6N8GLM4_9MICC</name>
<protein>
    <submittedName>
        <fullName evidence="4">DUF3459 domain-containing protein</fullName>
    </submittedName>
</protein>
<dbReference type="PANTHER" id="PTHR10357">
    <property type="entry name" value="ALPHA-AMYLASE FAMILY MEMBER"/>
    <property type="match status" value="1"/>
</dbReference>
<keyword evidence="2" id="KW-0325">Glycoprotein</keyword>
<dbReference type="Gene3D" id="3.90.400.10">
    <property type="entry name" value="Oligo-1,6-glucosidase, Domain 2"/>
    <property type="match status" value="1"/>
</dbReference>
<dbReference type="AlphaFoldDB" id="A0A6N8GLM4"/>
<dbReference type="InterPro" id="IPR045857">
    <property type="entry name" value="O16G_dom_2"/>
</dbReference>
<dbReference type="CDD" id="cd11332">
    <property type="entry name" value="AmyAc_OligoGlu_TS"/>
    <property type="match status" value="1"/>
</dbReference>
<dbReference type="GO" id="GO:0004556">
    <property type="term" value="F:alpha-amylase activity"/>
    <property type="evidence" value="ECO:0007669"/>
    <property type="project" value="TreeGrafter"/>
</dbReference>
<reference evidence="4 5" key="1">
    <citation type="submission" date="2019-12" db="EMBL/GenBank/DDBJ databases">
        <authorList>
            <person name="Shi Y."/>
        </authorList>
    </citation>
    <scope>NUCLEOTIDE SEQUENCE [LARGE SCALE GENOMIC DNA]</scope>
    <source>
        <strain evidence="4 5">JCM 17929</strain>
    </source>
</reference>
<gene>
    <name evidence="4" type="ORF">GMA12_08265</name>
</gene>
<dbReference type="Pfam" id="PF00128">
    <property type="entry name" value="Alpha-amylase"/>
    <property type="match status" value="1"/>
</dbReference>
<evidence type="ECO:0000259" key="3">
    <source>
        <dbReference type="SMART" id="SM00642"/>
    </source>
</evidence>
<keyword evidence="5" id="KW-1185">Reference proteome</keyword>